<dbReference type="AlphaFoldDB" id="B4FD58"/>
<protein>
    <submittedName>
        <fullName evidence="1">Uncharacterized protein</fullName>
    </submittedName>
</protein>
<sequence>MSFVLLVEAKLGPAVLYTRILSNCAIEKFWPARMSFTTKEVKNLA</sequence>
<proteinExistence type="evidence at transcript level"/>
<reference evidence="1" key="1">
    <citation type="journal article" date="2009" name="PLoS Genet.">
        <title>Sequencing, mapping, and analysis of 27,455 maize full-length cDNAs.</title>
        <authorList>
            <person name="Soderlund C."/>
            <person name="Descour A."/>
            <person name="Kudrna D."/>
            <person name="Bomhoff M."/>
            <person name="Boyd L."/>
            <person name="Currie J."/>
            <person name="Angelova A."/>
            <person name="Collura K."/>
            <person name="Wissotski M."/>
            <person name="Ashley E."/>
            <person name="Morrow D."/>
            <person name="Fernandes J."/>
            <person name="Walbot V."/>
            <person name="Yu Y."/>
        </authorList>
    </citation>
    <scope>NUCLEOTIDE SEQUENCE</scope>
    <source>
        <strain evidence="1">B73</strain>
    </source>
</reference>
<organism evidence="1">
    <name type="scientific">Zea mays</name>
    <name type="common">Maize</name>
    <dbReference type="NCBI Taxonomy" id="4577"/>
    <lineage>
        <taxon>Eukaryota</taxon>
        <taxon>Viridiplantae</taxon>
        <taxon>Streptophyta</taxon>
        <taxon>Embryophyta</taxon>
        <taxon>Tracheophyta</taxon>
        <taxon>Spermatophyta</taxon>
        <taxon>Magnoliopsida</taxon>
        <taxon>Liliopsida</taxon>
        <taxon>Poales</taxon>
        <taxon>Poaceae</taxon>
        <taxon>PACMAD clade</taxon>
        <taxon>Panicoideae</taxon>
        <taxon>Andropogonodae</taxon>
        <taxon>Andropogoneae</taxon>
        <taxon>Tripsacinae</taxon>
        <taxon>Zea</taxon>
    </lineage>
</organism>
<accession>B4FD58</accession>
<evidence type="ECO:0000313" key="1">
    <source>
        <dbReference type="EMBL" id="ACF80051.1"/>
    </source>
</evidence>
<name>B4FD58_MAIZE</name>
<dbReference type="EMBL" id="BT035046">
    <property type="protein sequence ID" value="ACF80051.1"/>
    <property type="molecule type" value="mRNA"/>
</dbReference>